<reference evidence="16" key="1">
    <citation type="submission" date="2016-11" db="EMBL/GenBank/DDBJ databases">
        <authorList>
            <person name="Varghese N."/>
            <person name="Submissions S."/>
        </authorList>
    </citation>
    <scope>NUCLEOTIDE SEQUENCE [LARGE SCALE GENOMIC DNA]</scope>
    <source>
        <strain evidence="16">CGMCC 1.8995</strain>
    </source>
</reference>
<dbReference type="GO" id="GO:0038023">
    <property type="term" value="F:signaling receptor activity"/>
    <property type="evidence" value="ECO:0007669"/>
    <property type="project" value="InterPro"/>
</dbReference>
<keyword evidence="7 10" id="KW-0472">Membrane</keyword>
<keyword evidence="9 10" id="KW-0998">Cell outer membrane</keyword>
<dbReference type="InterPro" id="IPR039426">
    <property type="entry name" value="TonB-dep_rcpt-like"/>
</dbReference>
<comment type="subcellular location">
    <subcellularLocation>
        <location evidence="1 10">Cell outer membrane</location>
        <topology evidence="1 10">Multi-pass membrane protein</topology>
    </subcellularLocation>
</comment>
<evidence type="ECO:0000256" key="2">
    <source>
        <dbReference type="ARBA" id="ARBA00009810"/>
    </source>
</evidence>
<dbReference type="PROSITE" id="PS52016">
    <property type="entry name" value="TONB_DEPENDENT_REC_3"/>
    <property type="match status" value="1"/>
</dbReference>
<dbReference type="InterPro" id="IPR000531">
    <property type="entry name" value="Beta-barrel_TonB"/>
</dbReference>
<keyword evidence="16" id="KW-1185">Reference proteome</keyword>
<dbReference type="SUPFAM" id="SSF56935">
    <property type="entry name" value="Porins"/>
    <property type="match status" value="1"/>
</dbReference>
<evidence type="ECO:0000256" key="8">
    <source>
        <dbReference type="ARBA" id="ARBA00023170"/>
    </source>
</evidence>
<dbReference type="Pfam" id="PF00593">
    <property type="entry name" value="TonB_dep_Rec_b-barrel"/>
    <property type="match status" value="1"/>
</dbReference>
<dbReference type="GO" id="GO:0015344">
    <property type="term" value="F:siderophore uptake transmembrane transporter activity"/>
    <property type="evidence" value="ECO:0007669"/>
    <property type="project" value="TreeGrafter"/>
</dbReference>
<dbReference type="STRING" id="634436.SAMN05216361_2889"/>
<dbReference type="NCBIfam" id="TIGR01783">
    <property type="entry name" value="TonB-siderophor"/>
    <property type="match status" value="1"/>
</dbReference>
<evidence type="ECO:0000256" key="9">
    <source>
        <dbReference type="ARBA" id="ARBA00023237"/>
    </source>
</evidence>
<dbReference type="EMBL" id="FQWD01000004">
    <property type="protein sequence ID" value="SHG71840.1"/>
    <property type="molecule type" value="Genomic_DNA"/>
</dbReference>
<dbReference type="OrthoDB" id="9764669at2"/>
<organism evidence="15 16">
    <name type="scientific">Marisediminitalea aggregata</name>
    <dbReference type="NCBI Taxonomy" id="634436"/>
    <lineage>
        <taxon>Bacteria</taxon>
        <taxon>Pseudomonadati</taxon>
        <taxon>Pseudomonadota</taxon>
        <taxon>Gammaproteobacteria</taxon>
        <taxon>Alteromonadales</taxon>
        <taxon>Alteromonadaceae</taxon>
        <taxon>Marisediminitalea</taxon>
    </lineage>
</organism>
<evidence type="ECO:0000256" key="1">
    <source>
        <dbReference type="ARBA" id="ARBA00004571"/>
    </source>
</evidence>
<evidence type="ECO:0000313" key="16">
    <source>
        <dbReference type="Proteomes" id="UP000184520"/>
    </source>
</evidence>
<dbReference type="RefSeq" id="WP_073323627.1">
    <property type="nucleotide sequence ID" value="NZ_FQWD01000004.1"/>
</dbReference>
<evidence type="ECO:0000256" key="10">
    <source>
        <dbReference type="PROSITE-ProRule" id="PRU01360"/>
    </source>
</evidence>
<evidence type="ECO:0000259" key="14">
    <source>
        <dbReference type="Pfam" id="PF07715"/>
    </source>
</evidence>
<dbReference type="Gene3D" id="2.40.170.20">
    <property type="entry name" value="TonB-dependent receptor, beta-barrel domain"/>
    <property type="match status" value="1"/>
</dbReference>
<keyword evidence="12" id="KW-0732">Signal</keyword>
<evidence type="ECO:0000256" key="7">
    <source>
        <dbReference type="ARBA" id="ARBA00023136"/>
    </source>
</evidence>
<keyword evidence="5 10" id="KW-0812">Transmembrane</keyword>
<protein>
    <submittedName>
        <fullName evidence="15">Iron complex outermembrane recepter protein</fullName>
    </submittedName>
</protein>
<dbReference type="InterPro" id="IPR010105">
    <property type="entry name" value="TonB_sidphr_rcpt"/>
</dbReference>
<feature type="chain" id="PRO_5012793437" evidence="12">
    <location>
        <begin position="32"/>
        <end position="714"/>
    </location>
</feature>
<dbReference type="GO" id="GO:0015891">
    <property type="term" value="P:siderophore transport"/>
    <property type="evidence" value="ECO:0007669"/>
    <property type="project" value="InterPro"/>
</dbReference>
<feature type="domain" description="TonB-dependent receptor-like beta-barrel" evidence="13">
    <location>
        <begin position="260"/>
        <end position="681"/>
    </location>
</feature>
<keyword evidence="8" id="KW-0675">Receptor</keyword>
<evidence type="ECO:0000256" key="11">
    <source>
        <dbReference type="RuleBase" id="RU003357"/>
    </source>
</evidence>
<evidence type="ECO:0000256" key="3">
    <source>
        <dbReference type="ARBA" id="ARBA00022448"/>
    </source>
</evidence>
<evidence type="ECO:0000313" key="15">
    <source>
        <dbReference type="EMBL" id="SHG71840.1"/>
    </source>
</evidence>
<dbReference type="PANTHER" id="PTHR32552">
    <property type="entry name" value="FERRICHROME IRON RECEPTOR-RELATED"/>
    <property type="match status" value="1"/>
</dbReference>
<feature type="domain" description="TonB-dependent receptor plug" evidence="14">
    <location>
        <begin position="66"/>
        <end position="167"/>
    </location>
</feature>
<dbReference type="InterPro" id="IPR037066">
    <property type="entry name" value="Plug_dom_sf"/>
</dbReference>
<dbReference type="AlphaFoldDB" id="A0A1M5M3N0"/>
<keyword evidence="6 11" id="KW-0798">TonB box</keyword>
<feature type="signal peptide" evidence="12">
    <location>
        <begin position="1"/>
        <end position="31"/>
    </location>
</feature>
<keyword evidence="3 10" id="KW-0813">Transport</keyword>
<dbReference type="CDD" id="cd01347">
    <property type="entry name" value="ligand_gated_channel"/>
    <property type="match status" value="1"/>
</dbReference>
<evidence type="ECO:0000259" key="13">
    <source>
        <dbReference type="Pfam" id="PF00593"/>
    </source>
</evidence>
<proteinExistence type="inferred from homology"/>
<dbReference type="Pfam" id="PF07715">
    <property type="entry name" value="Plug"/>
    <property type="match status" value="1"/>
</dbReference>
<dbReference type="PANTHER" id="PTHR32552:SF82">
    <property type="entry name" value="FCUA PROTEIN"/>
    <property type="match status" value="1"/>
</dbReference>
<dbReference type="InterPro" id="IPR036942">
    <property type="entry name" value="Beta-barrel_TonB_sf"/>
</dbReference>
<dbReference type="Proteomes" id="UP000184520">
    <property type="component" value="Unassembled WGS sequence"/>
</dbReference>
<evidence type="ECO:0000256" key="12">
    <source>
        <dbReference type="SAM" id="SignalP"/>
    </source>
</evidence>
<sequence length="714" mass="78043">MSKPNALFNKRKLVLACCAAMTGLGHSVAFADAASAEDVEVISVVGHKLTEFEQQNDGGALGKRSIQETPFSVDVISLEDMEIRQVNTLSSLFSREASVSVDGSAYSSFGDTIRVRGLGLDYTQSFKINGMSINSFSGELPYEAFEQVTLIKGATGFMYGMAAPGGIVNYSTKRATQTAVSANVGLRSDSVLSAHVDAGTRFGDDDSFGVRVNAVKEDGDTYLDNGGIDRETVSLAFDANLTDSLLWTVDLIYSDRLIENSWNRFSVNMAASEPLPATVSGSRNLAVDGTFDGYKNLIAISSLKWNINDNWQLQLDYDYSKNETRWVKSLNYLLNSAGDLNILTYEQYFDVDYDQVQAIVNGDFSTGGIKHNVVFGVSHQEATTYRNDGGQFGRKVTRNYATSNLYTPGDVPAYEATLQKDAPVAWVDTQQSVFVSDFIELTEEWELLLGIRSNNIEHDTSDYFASYHDNYDDTAVSPTVALMYKPAANTTYYASYVESFEGQTSAVGEEYANANDLLPPLESLQYELGMKMAGQGWSVSSALFRIERGATMVTEDNYLIQDGISLYQGFEFSGALTVTENLSLYGDAMFLSAEYDKTSTANQGNDVGGAPEQQFTLQTNYNVSAVPGLTVNLGGKFHGKTALDAANNWELPSYTLVYGGVSYTTTVADNELTLIGSVDNLFDKEYWAIGDSYGGGNMRIGEPRTFAVKVKMDF</sequence>
<accession>A0A1M5M3N0</accession>
<gene>
    <name evidence="15" type="ORF">SAMN05216361_2889</name>
</gene>
<comment type="similarity">
    <text evidence="2 10 11">Belongs to the TonB-dependent receptor family.</text>
</comment>
<evidence type="ECO:0000256" key="6">
    <source>
        <dbReference type="ARBA" id="ARBA00023077"/>
    </source>
</evidence>
<evidence type="ECO:0000256" key="5">
    <source>
        <dbReference type="ARBA" id="ARBA00022692"/>
    </source>
</evidence>
<name>A0A1M5M3N0_9ALTE</name>
<dbReference type="GO" id="GO:0009279">
    <property type="term" value="C:cell outer membrane"/>
    <property type="evidence" value="ECO:0007669"/>
    <property type="project" value="UniProtKB-SubCell"/>
</dbReference>
<dbReference type="InterPro" id="IPR012910">
    <property type="entry name" value="Plug_dom"/>
</dbReference>
<keyword evidence="4 10" id="KW-1134">Transmembrane beta strand</keyword>
<evidence type="ECO:0000256" key="4">
    <source>
        <dbReference type="ARBA" id="ARBA00022452"/>
    </source>
</evidence>
<dbReference type="Gene3D" id="2.170.130.10">
    <property type="entry name" value="TonB-dependent receptor, plug domain"/>
    <property type="match status" value="1"/>
</dbReference>